<keyword evidence="2" id="KW-0472">Membrane</keyword>
<keyword evidence="5" id="KW-1185">Reference proteome</keyword>
<feature type="transmembrane region" description="Helical" evidence="2">
    <location>
        <begin position="68"/>
        <end position="89"/>
    </location>
</feature>
<evidence type="ECO:0000313" key="5">
    <source>
        <dbReference type="Proteomes" id="UP000195305"/>
    </source>
</evidence>
<dbReference type="RefSeq" id="WP_087358540.1">
    <property type="nucleotide sequence ID" value="NZ_NFLJ01000025.1"/>
</dbReference>
<dbReference type="InterPro" id="IPR050922">
    <property type="entry name" value="LytR/CpsA/Psr_CW_biosynth"/>
</dbReference>
<evidence type="ECO:0000256" key="2">
    <source>
        <dbReference type="SAM" id="Phobius"/>
    </source>
</evidence>
<proteinExistence type="inferred from homology"/>
<accession>A0A1Y4SWF7</accession>
<comment type="similarity">
    <text evidence="1">Belongs to the LytR/CpsA/Psr (LCP) family.</text>
</comment>
<gene>
    <name evidence="4" type="ORF">B5E75_09045</name>
</gene>
<dbReference type="Gene3D" id="3.40.190.10">
    <property type="entry name" value="Periplasmic binding protein-like II"/>
    <property type="match status" value="1"/>
</dbReference>
<dbReference type="PANTHER" id="PTHR33392:SF6">
    <property type="entry name" value="POLYISOPRENYL-TEICHOIC ACID--PEPTIDOGLYCAN TEICHOIC ACID TRANSFERASE TAGU"/>
    <property type="match status" value="1"/>
</dbReference>
<feature type="domain" description="Cell envelope-related transcriptional attenuator" evidence="3">
    <location>
        <begin position="241"/>
        <end position="384"/>
    </location>
</feature>
<dbReference type="Pfam" id="PF03816">
    <property type="entry name" value="LytR_cpsA_psr"/>
    <property type="match status" value="1"/>
</dbReference>
<feature type="transmembrane region" description="Helical" evidence="2">
    <location>
        <begin position="12"/>
        <end position="32"/>
    </location>
</feature>
<dbReference type="NCBIfam" id="TIGR00350">
    <property type="entry name" value="lytR_cpsA_psr"/>
    <property type="match status" value="1"/>
</dbReference>
<dbReference type="AlphaFoldDB" id="A0A1Y4SWF7"/>
<name>A0A1Y4SWF7_9FIRM</name>
<protein>
    <recommendedName>
        <fullName evidence="3">Cell envelope-related transcriptional attenuator domain-containing protein</fullName>
    </recommendedName>
</protein>
<dbReference type="OrthoDB" id="27330at2"/>
<evidence type="ECO:0000313" key="4">
    <source>
        <dbReference type="EMBL" id="OUQ33730.1"/>
    </source>
</evidence>
<evidence type="ECO:0000259" key="3">
    <source>
        <dbReference type="Pfam" id="PF03816"/>
    </source>
</evidence>
<dbReference type="InterPro" id="IPR004474">
    <property type="entry name" value="LytR_CpsA_psr"/>
</dbReference>
<keyword evidence="2" id="KW-0812">Transmembrane</keyword>
<dbReference type="Gene3D" id="3.40.630.190">
    <property type="entry name" value="LCP protein"/>
    <property type="match status" value="1"/>
</dbReference>
<comment type="caution">
    <text evidence="4">The sequence shown here is derived from an EMBL/GenBank/DDBJ whole genome shotgun (WGS) entry which is preliminary data.</text>
</comment>
<dbReference type="EMBL" id="NFLJ01000025">
    <property type="protein sequence ID" value="OUQ33730.1"/>
    <property type="molecule type" value="Genomic_DNA"/>
</dbReference>
<dbReference type="Proteomes" id="UP000195305">
    <property type="component" value="Unassembled WGS sequence"/>
</dbReference>
<feature type="transmembrane region" description="Helical" evidence="2">
    <location>
        <begin position="38"/>
        <end position="56"/>
    </location>
</feature>
<sequence>MKKIDNKYLRRIVYSIQFLMSIVLLSTMYFIQFVPMKYLIATAVVLVILMVGEYFLIFYKKKGSKRSLLTQFLSLLLSCLMAVGSFYIYKTGQVVDLLAEEQFQTRAISVIVLKDSVIKNEHQLPDHLLSHVSYVDESTMDYTVDQIEAEVGKISLDDSSDFHQLVTKLYQKDVDAIILDEAFRSLVEQEKEHFNEETRVIYQVKRDEAAVNAKSVDVTQKPFLVYVSGNDEYGDLTTVSRSDVNMLVGINPVTQQILLISIPRDIYYPLHRNGQYDKFTHTGMYGLQESIDTLADIIDQDINYYVRMNFTSFMDIVDALGGITVNSSEAFTTKIGGYHIQEGENHLNAKQALAFVRERKSFIDGDFARGRNQQRMISAIVKKVCSPAILTSFSDVLDTVSQSIETNMLSDEMNALVSMQLSDMPDWDIQSYQITGDSASMPCYSLGMNASVIIPHELSIQQASDYIDQLMANEKIETELGDLQQ</sequence>
<evidence type="ECO:0000256" key="1">
    <source>
        <dbReference type="ARBA" id="ARBA00006068"/>
    </source>
</evidence>
<reference evidence="4 5" key="1">
    <citation type="journal article" date="2018" name="BMC Genomics">
        <title>Whole genome sequencing and function prediction of 133 gut anaerobes isolated from chicken caecum in pure cultures.</title>
        <authorList>
            <person name="Medvecky M."/>
            <person name="Cejkova D."/>
            <person name="Polansky O."/>
            <person name="Karasova D."/>
            <person name="Kubasova T."/>
            <person name="Cizek A."/>
            <person name="Rychlik I."/>
        </authorList>
    </citation>
    <scope>NUCLEOTIDE SEQUENCE [LARGE SCALE GENOMIC DNA]</scope>
    <source>
        <strain evidence="4 5">An13</strain>
    </source>
</reference>
<keyword evidence="2" id="KW-1133">Transmembrane helix</keyword>
<dbReference type="PANTHER" id="PTHR33392">
    <property type="entry name" value="POLYISOPRENYL-TEICHOIC ACID--PEPTIDOGLYCAN TEICHOIC ACID TRANSFERASE TAGU"/>
    <property type="match status" value="1"/>
</dbReference>
<organism evidence="4 5">
    <name type="scientific">Massilimicrobiota timonensis</name>
    <dbReference type="NCBI Taxonomy" id="1776392"/>
    <lineage>
        <taxon>Bacteria</taxon>
        <taxon>Bacillati</taxon>
        <taxon>Bacillota</taxon>
        <taxon>Erysipelotrichia</taxon>
        <taxon>Erysipelotrichales</taxon>
        <taxon>Erysipelotrichaceae</taxon>
        <taxon>Massilimicrobiota</taxon>
    </lineage>
</organism>